<dbReference type="PANTHER" id="PTHR13930">
    <property type="entry name" value="S-ADENOSYL-L-METHIONINE-DEPENDENT TRNA 4-DEMETHYLWYOSINE SYNTHASE"/>
    <property type="match status" value="1"/>
</dbReference>
<dbReference type="SUPFAM" id="SSF102114">
    <property type="entry name" value="Radical SAM enzymes"/>
    <property type="match status" value="1"/>
</dbReference>
<evidence type="ECO:0000256" key="8">
    <source>
        <dbReference type="ARBA" id="ARBA00023239"/>
    </source>
</evidence>
<dbReference type="Pfam" id="PF04055">
    <property type="entry name" value="Radical_SAM"/>
    <property type="match status" value="1"/>
</dbReference>
<evidence type="ECO:0000313" key="12">
    <source>
        <dbReference type="RefSeq" id="XP_027202879.1"/>
    </source>
</evidence>
<gene>
    <name evidence="12" type="primary">LOC113796780</name>
</gene>
<name>A0A6P6YDT3_DERPT</name>
<dbReference type="KEGG" id="dpte:113796780"/>
<keyword evidence="3" id="KW-0949">S-adenosyl-L-methionine</keyword>
<dbReference type="GO" id="GO:0102521">
    <property type="term" value="F:tRNA-4-demethylwyosine synthase activity"/>
    <property type="evidence" value="ECO:0007669"/>
    <property type="project" value="UniProtKB-EC"/>
</dbReference>
<comment type="catalytic activity">
    <reaction evidence="9">
        <text>N(1)-methylguanosine(37) in tRNA(Phe) + pyruvate + S-adenosyl-L-methionine = 4-demethylwyosine(37) in tRNA(Phe) + 5'-deoxyadenosine + L-methionine + CO2 + H2O</text>
        <dbReference type="Rhea" id="RHEA:36347"/>
        <dbReference type="Rhea" id="RHEA-COMP:10164"/>
        <dbReference type="Rhea" id="RHEA-COMP:10165"/>
        <dbReference type="ChEBI" id="CHEBI:15361"/>
        <dbReference type="ChEBI" id="CHEBI:15377"/>
        <dbReference type="ChEBI" id="CHEBI:16526"/>
        <dbReference type="ChEBI" id="CHEBI:17319"/>
        <dbReference type="ChEBI" id="CHEBI:57844"/>
        <dbReference type="ChEBI" id="CHEBI:59789"/>
        <dbReference type="ChEBI" id="CHEBI:64315"/>
        <dbReference type="ChEBI" id="CHEBI:73542"/>
        <dbReference type="EC" id="4.1.3.44"/>
    </reaction>
</comment>
<protein>
    <submittedName>
        <fullName evidence="12">S-adenosyl-L-methionine-dependent tRNA 4-demethylwyosine synthase-like</fullName>
    </submittedName>
</protein>
<dbReference type="CDD" id="cd01335">
    <property type="entry name" value="Radical_SAM"/>
    <property type="match status" value="1"/>
</dbReference>
<dbReference type="InterPro" id="IPR007197">
    <property type="entry name" value="rSAM"/>
</dbReference>
<keyword evidence="8" id="KW-0456">Lyase</keyword>
<reference evidence="12" key="1">
    <citation type="submission" date="2025-08" db="UniProtKB">
        <authorList>
            <consortium name="RefSeq"/>
        </authorList>
    </citation>
    <scope>IDENTIFICATION</scope>
    <source>
        <strain evidence="12">Airmid</strain>
    </source>
</reference>
<dbReference type="InParanoid" id="A0A6P6YDT3"/>
<sequence>MQQLDTTSSESETETYLDASKNCDLEELIQDRTQSNTKEMLSDLQRKTLTKQGYRLIGSHSAVKLCRWTKHQMRARGGCYKHTFYGIQSHRCMEFTCCLACANKCVFCWRHQTNPVAKEWNFKIDDPAWIVTEAIKAQRSLVNIFKGSPGVAETNRLADAMNVAHCALSLVGEPILYPRINELLEILHQHTISTFLVNNGQFPEQLTTITPVTQLYLSIDACDPYTLKELGRPMFSDYWERLLTSIQNINKSKSRSVFRLTIIKDKNENDAQGYAQFMQIGQPSFVELKGVTFTGVGCGISMKNVPTHEEVIEFSKDLLIEYNCLRQNNLDLDEYDIVAESMHSCCVLIANKKFCVNGVWHTWIDYPKFFELKRSKAEFTETAYSLPTPSWALYNSKERGFDPNDTRVYTKKRLDVMRKQACNADCTCT</sequence>
<evidence type="ECO:0000256" key="1">
    <source>
        <dbReference type="ARBA" id="ARBA00001966"/>
    </source>
</evidence>
<dbReference type="PANTHER" id="PTHR13930:SF0">
    <property type="entry name" value="S-ADENOSYL-L-METHIONINE-DEPENDENT TRNA 4-DEMETHYLWYOSINE SYNTHASE TYW1-RELATED"/>
    <property type="match status" value="1"/>
</dbReference>
<evidence type="ECO:0000256" key="3">
    <source>
        <dbReference type="ARBA" id="ARBA00022691"/>
    </source>
</evidence>
<evidence type="ECO:0000256" key="5">
    <source>
        <dbReference type="ARBA" id="ARBA00022723"/>
    </source>
</evidence>
<dbReference type="InterPro" id="IPR013917">
    <property type="entry name" value="tRNA_wybutosine-synth"/>
</dbReference>
<feature type="domain" description="Radical SAM core" evidence="10">
    <location>
        <begin position="85"/>
        <end position="336"/>
    </location>
</feature>
<dbReference type="GO" id="GO:0046872">
    <property type="term" value="F:metal ion binding"/>
    <property type="evidence" value="ECO:0007669"/>
    <property type="project" value="UniProtKB-KW"/>
</dbReference>
<evidence type="ECO:0000256" key="4">
    <source>
        <dbReference type="ARBA" id="ARBA00022694"/>
    </source>
</evidence>
<dbReference type="InterPro" id="IPR013785">
    <property type="entry name" value="Aldolase_TIM"/>
</dbReference>
<evidence type="ECO:0000259" key="10">
    <source>
        <dbReference type="PROSITE" id="PS51918"/>
    </source>
</evidence>
<dbReference type="Proteomes" id="UP000515146">
    <property type="component" value="Unplaced"/>
</dbReference>
<dbReference type="Gene3D" id="3.20.20.70">
    <property type="entry name" value="Aldolase class I"/>
    <property type="match status" value="1"/>
</dbReference>
<dbReference type="Pfam" id="PF08608">
    <property type="entry name" value="Wyosine_form"/>
    <property type="match status" value="1"/>
</dbReference>
<keyword evidence="2" id="KW-0004">4Fe-4S</keyword>
<keyword evidence="5" id="KW-0479">Metal-binding</keyword>
<dbReference type="GO" id="GO:0051539">
    <property type="term" value="F:4 iron, 4 sulfur cluster binding"/>
    <property type="evidence" value="ECO:0007669"/>
    <property type="project" value="UniProtKB-KW"/>
</dbReference>
<dbReference type="SFLD" id="SFLDS00029">
    <property type="entry name" value="Radical_SAM"/>
    <property type="match status" value="1"/>
</dbReference>
<proteinExistence type="predicted"/>
<dbReference type="SFLD" id="SFLDF00284">
    <property type="entry name" value="tRNA_wybutosine-synthesizing"/>
    <property type="match status" value="1"/>
</dbReference>
<evidence type="ECO:0000313" key="11">
    <source>
        <dbReference type="Proteomes" id="UP000515146"/>
    </source>
</evidence>
<keyword evidence="4" id="KW-0819">tRNA processing</keyword>
<dbReference type="GO" id="GO:0031591">
    <property type="term" value="P:wybutosine biosynthetic process"/>
    <property type="evidence" value="ECO:0007669"/>
    <property type="project" value="TreeGrafter"/>
</dbReference>
<evidence type="ECO:0000256" key="7">
    <source>
        <dbReference type="ARBA" id="ARBA00023014"/>
    </source>
</evidence>
<comment type="cofactor">
    <cofactor evidence="1">
        <name>[4Fe-4S] cluster</name>
        <dbReference type="ChEBI" id="CHEBI:49883"/>
    </cofactor>
</comment>
<dbReference type="OMA" id="HRCLQMT"/>
<keyword evidence="6" id="KW-0408">Iron</keyword>
<keyword evidence="11" id="KW-1185">Reference proteome</keyword>
<dbReference type="RefSeq" id="XP_027202879.1">
    <property type="nucleotide sequence ID" value="XM_027347078.1"/>
</dbReference>
<organism evidence="11 12">
    <name type="scientific">Dermatophagoides pteronyssinus</name>
    <name type="common">European house dust mite</name>
    <dbReference type="NCBI Taxonomy" id="6956"/>
    <lineage>
        <taxon>Eukaryota</taxon>
        <taxon>Metazoa</taxon>
        <taxon>Ecdysozoa</taxon>
        <taxon>Arthropoda</taxon>
        <taxon>Chelicerata</taxon>
        <taxon>Arachnida</taxon>
        <taxon>Acari</taxon>
        <taxon>Acariformes</taxon>
        <taxon>Sarcoptiformes</taxon>
        <taxon>Astigmata</taxon>
        <taxon>Psoroptidia</taxon>
        <taxon>Analgoidea</taxon>
        <taxon>Pyroglyphidae</taxon>
        <taxon>Dermatophagoidinae</taxon>
        <taxon>Dermatophagoides</taxon>
    </lineage>
</organism>
<dbReference type="SFLD" id="SFLDG01071">
    <property type="entry name" value="tRNA_wybutosine-synthesizing"/>
    <property type="match status" value="1"/>
</dbReference>
<evidence type="ECO:0000256" key="9">
    <source>
        <dbReference type="ARBA" id="ARBA00049466"/>
    </source>
</evidence>
<dbReference type="InterPro" id="IPR034556">
    <property type="entry name" value="tRNA_wybutosine-synthase"/>
</dbReference>
<dbReference type="PROSITE" id="PS51918">
    <property type="entry name" value="RADICAL_SAM"/>
    <property type="match status" value="1"/>
</dbReference>
<dbReference type="InterPro" id="IPR058240">
    <property type="entry name" value="rSAM_sf"/>
</dbReference>
<dbReference type="AlphaFoldDB" id="A0A6P6YDT3"/>
<evidence type="ECO:0000256" key="6">
    <source>
        <dbReference type="ARBA" id="ARBA00023004"/>
    </source>
</evidence>
<keyword evidence="7" id="KW-0411">Iron-sulfur</keyword>
<dbReference type="OrthoDB" id="271553at2759"/>
<accession>A0A6P6YDT3</accession>
<evidence type="ECO:0000256" key="2">
    <source>
        <dbReference type="ARBA" id="ARBA00022485"/>
    </source>
</evidence>